<protein>
    <submittedName>
        <fullName evidence="2">ABC-2 family transporter protein</fullName>
    </submittedName>
</protein>
<keyword evidence="1" id="KW-1133">Transmembrane helix</keyword>
<evidence type="ECO:0000313" key="3">
    <source>
        <dbReference type="Proteomes" id="UP000198959"/>
    </source>
</evidence>
<feature type="transmembrane region" description="Helical" evidence="1">
    <location>
        <begin position="165"/>
        <end position="182"/>
    </location>
</feature>
<accession>A0A1C6THR3</accession>
<dbReference type="Proteomes" id="UP000198959">
    <property type="component" value="Unassembled WGS sequence"/>
</dbReference>
<reference evidence="3" key="1">
    <citation type="submission" date="2016-06" db="EMBL/GenBank/DDBJ databases">
        <authorList>
            <person name="Varghese N."/>
            <person name="Submissions Spin"/>
        </authorList>
    </citation>
    <scope>NUCLEOTIDE SEQUENCE [LARGE SCALE GENOMIC DNA]</scope>
    <source>
        <strain evidence="3">DSM 43817</strain>
    </source>
</reference>
<dbReference type="PANTHER" id="PTHR37305">
    <property type="entry name" value="INTEGRAL MEMBRANE PROTEIN-RELATED"/>
    <property type="match status" value="1"/>
</dbReference>
<feature type="transmembrane region" description="Helical" evidence="1">
    <location>
        <begin position="20"/>
        <end position="44"/>
    </location>
</feature>
<evidence type="ECO:0000313" key="2">
    <source>
        <dbReference type="EMBL" id="SCL41298.1"/>
    </source>
</evidence>
<evidence type="ECO:0000256" key="1">
    <source>
        <dbReference type="SAM" id="Phobius"/>
    </source>
</evidence>
<name>A0A1C6THR3_9ACTN</name>
<keyword evidence="1" id="KW-0472">Membrane</keyword>
<keyword evidence="3" id="KW-1185">Reference proteome</keyword>
<proteinExistence type="predicted"/>
<feature type="transmembrane region" description="Helical" evidence="1">
    <location>
        <begin position="245"/>
        <end position="267"/>
    </location>
</feature>
<sequence>MMNLVRAELVKIRTTSTWWLLAIGAFLAVVIAFAFNAWLAHLALSGDAGELGLPPEAGAQADVAGQAANIYTSGQFFGLLFVMLIGILMVTNEFFHQTATTTFLSTPRRTSVILSKLVAASLVGFAYWLVTTVVDLVAGAVYLSLNDYGTQLGEWTVQRALLLNLLAYAIWTVLGVGLGTLITNQLGAVITASVVYLVGTQVVGLLFLLLSNLLKTQSILEWQVLWPAIASQVMISGVDSPLLPAWWTGALVLIGYAIASGLAGILITRRRDIS</sequence>
<dbReference type="RefSeq" id="WP_091650974.1">
    <property type="nucleotide sequence ID" value="NZ_FMHW01000002.1"/>
</dbReference>
<keyword evidence="1" id="KW-0812">Transmembrane</keyword>
<dbReference type="STRING" id="145854.GA0074692_6246"/>
<gene>
    <name evidence="2" type="ORF">GA0074692_6246</name>
</gene>
<organism evidence="2 3">
    <name type="scientific">Micromonospora pallida</name>
    <dbReference type="NCBI Taxonomy" id="145854"/>
    <lineage>
        <taxon>Bacteria</taxon>
        <taxon>Bacillati</taxon>
        <taxon>Actinomycetota</taxon>
        <taxon>Actinomycetes</taxon>
        <taxon>Micromonosporales</taxon>
        <taxon>Micromonosporaceae</taxon>
        <taxon>Micromonospora</taxon>
    </lineage>
</organism>
<dbReference type="PANTHER" id="PTHR37305:SF1">
    <property type="entry name" value="MEMBRANE PROTEIN"/>
    <property type="match status" value="1"/>
</dbReference>
<dbReference type="OrthoDB" id="5244396at2"/>
<feature type="transmembrane region" description="Helical" evidence="1">
    <location>
        <begin position="194"/>
        <end position="214"/>
    </location>
</feature>
<dbReference type="AlphaFoldDB" id="A0A1C6THR3"/>
<dbReference type="EMBL" id="FMHW01000002">
    <property type="protein sequence ID" value="SCL41298.1"/>
    <property type="molecule type" value="Genomic_DNA"/>
</dbReference>
<feature type="transmembrane region" description="Helical" evidence="1">
    <location>
        <begin position="76"/>
        <end position="96"/>
    </location>
</feature>
<feature type="transmembrane region" description="Helical" evidence="1">
    <location>
        <begin position="117"/>
        <end position="145"/>
    </location>
</feature>